<organism evidence="17 18">
    <name type="scientific">Sarocladium strictum</name>
    <name type="common">Black bundle disease fungus</name>
    <name type="synonym">Acremonium strictum</name>
    <dbReference type="NCBI Taxonomy" id="5046"/>
    <lineage>
        <taxon>Eukaryota</taxon>
        <taxon>Fungi</taxon>
        <taxon>Dikarya</taxon>
        <taxon>Ascomycota</taxon>
        <taxon>Pezizomycotina</taxon>
        <taxon>Sordariomycetes</taxon>
        <taxon>Hypocreomycetidae</taxon>
        <taxon>Hypocreales</taxon>
        <taxon>Sarocladiaceae</taxon>
        <taxon>Sarocladium</taxon>
    </lineage>
</organism>
<dbReference type="InterPro" id="IPR000719">
    <property type="entry name" value="Prot_kinase_dom"/>
</dbReference>
<evidence type="ECO:0000256" key="7">
    <source>
        <dbReference type="ARBA" id="ARBA00022777"/>
    </source>
</evidence>
<evidence type="ECO:0000259" key="16">
    <source>
        <dbReference type="PROSITE" id="PS50011"/>
    </source>
</evidence>
<evidence type="ECO:0000256" key="3">
    <source>
        <dbReference type="ARBA" id="ARBA00022448"/>
    </source>
</evidence>
<dbReference type="GO" id="GO:0010506">
    <property type="term" value="P:regulation of autophagy"/>
    <property type="evidence" value="ECO:0007669"/>
    <property type="project" value="InterPro"/>
</dbReference>
<feature type="compositionally biased region" description="Basic and acidic residues" evidence="15">
    <location>
        <begin position="434"/>
        <end position="447"/>
    </location>
</feature>
<dbReference type="AlphaFoldDB" id="A0AA39L6D1"/>
<dbReference type="PROSITE" id="PS50011">
    <property type="entry name" value="PROTEIN_KINASE_DOM"/>
    <property type="match status" value="1"/>
</dbReference>
<keyword evidence="14" id="KW-0175">Coiled coil</keyword>
<feature type="compositionally biased region" description="Polar residues" evidence="15">
    <location>
        <begin position="457"/>
        <end position="467"/>
    </location>
</feature>
<feature type="region of interest" description="Disordered" evidence="15">
    <location>
        <begin position="500"/>
        <end position="672"/>
    </location>
</feature>
<keyword evidence="4" id="KW-0723">Serine/threonine-protein kinase</keyword>
<keyword evidence="9" id="KW-0653">Protein transport</keyword>
<evidence type="ECO:0000256" key="5">
    <source>
        <dbReference type="ARBA" id="ARBA00022679"/>
    </source>
</evidence>
<evidence type="ECO:0000313" key="17">
    <source>
        <dbReference type="EMBL" id="KAK0385833.1"/>
    </source>
</evidence>
<dbReference type="InterPro" id="IPR011009">
    <property type="entry name" value="Kinase-like_dom_sf"/>
</dbReference>
<dbReference type="PANTHER" id="PTHR24348">
    <property type="entry name" value="SERINE/THREONINE-PROTEIN KINASE UNC-51-RELATED"/>
    <property type="match status" value="1"/>
</dbReference>
<evidence type="ECO:0000256" key="1">
    <source>
        <dbReference type="ARBA" id="ARBA00004623"/>
    </source>
</evidence>
<evidence type="ECO:0000256" key="10">
    <source>
        <dbReference type="ARBA" id="ARBA00023006"/>
    </source>
</evidence>
<feature type="region of interest" description="Disordered" evidence="15">
    <location>
        <begin position="840"/>
        <end position="898"/>
    </location>
</feature>
<keyword evidence="18" id="KW-1185">Reference proteome</keyword>
<feature type="compositionally biased region" description="Polar residues" evidence="15">
    <location>
        <begin position="863"/>
        <end position="875"/>
    </location>
</feature>
<keyword evidence="10" id="KW-0072">Autophagy</keyword>
<dbReference type="InterPro" id="IPR045269">
    <property type="entry name" value="Atg1-like"/>
</dbReference>
<feature type="compositionally biased region" description="Low complexity" evidence="15">
    <location>
        <begin position="321"/>
        <end position="356"/>
    </location>
</feature>
<dbReference type="Proteomes" id="UP001175261">
    <property type="component" value="Unassembled WGS sequence"/>
</dbReference>
<keyword evidence="5" id="KW-0808">Transferase</keyword>
<evidence type="ECO:0000256" key="14">
    <source>
        <dbReference type="SAM" id="Coils"/>
    </source>
</evidence>
<reference evidence="17" key="1">
    <citation type="submission" date="2022-10" db="EMBL/GenBank/DDBJ databases">
        <title>Determination and structural analysis of whole genome sequence of Sarocladium strictum F4-1.</title>
        <authorList>
            <person name="Hu L."/>
            <person name="Jiang Y."/>
        </authorList>
    </citation>
    <scope>NUCLEOTIDE SEQUENCE</scope>
    <source>
        <strain evidence="17">F4-1</strain>
    </source>
</reference>
<feature type="compositionally biased region" description="Basic and acidic residues" evidence="15">
    <location>
        <begin position="604"/>
        <end position="618"/>
    </location>
</feature>
<dbReference type="Gene3D" id="1.10.510.10">
    <property type="entry name" value="Transferase(Phosphotransferase) domain 1"/>
    <property type="match status" value="1"/>
</dbReference>
<dbReference type="PANTHER" id="PTHR24348:SF22">
    <property type="entry name" value="NON-SPECIFIC SERINE_THREONINE PROTEIN KINASE"/>
    <property type="match status" value="1"/>
</dbReference>
<dbReference type="GO" id="GO:0005524">
    <property type="term" value="F:ATP binding"/>
    <property type="evidence" value="ECO:0007669"/>
    <property type="project" value="UniProtKB-KW"/>
</dbReference>
<name>A0AA39L6D1_SARSR</name>
<evidence type="ECO:0000256" key="2">
    <source>
        <dbReference type="ARBA" id="ARBA00012513"/>
    </source>
</evidence>
<accession>A0AA39L6D1</accession>
<keyword evidence="6" id="KW-0547">Nucleotide-binding</keyword>
<comment type="caution">
    <text evidence="17">The sequence shown here is derived from an EMBL/GenBank/DDBJ whole genome shotgun (WGS) entry which is preliminary data.</text>
</comment>
<gene>
    <name evidence="17" type="ORF">NLU13_7010</name>
</gene>
<proteinExistence type="predicted"/>
<comment type="subcellular location">
    <subcellularLocation>
        <location evidence="1">Preautophagosomal structure membrane</location>
        <topology evidence="1">Peripheral membrane protein</topology>
    </subcellularLocation>
</comment>
<feature type="compositionally biased region" description="Basic residues" evidence="15">
    <location>
        <begin position="410"/>
        <end position="423"/>
    </location>
</feature>
<evidence type="ECO:0000256" key="12">
    <source>
        <dbReference type="ARBA" id="ARBA00047899"/>
    </source>
</evidence>
<dbReference type="GO" id="GO:0000045">
    <property type="term" value="P:autophagosome assembly"/>
    <property type="evidence" value="ECO:0007669"/>
    <property type="project" value="TreeGrafter"/>
</dbReference>
<feature type="region of interest" description="Disordered" evidence="15">
    <location>
        <begin position="930"/>
        <end position="981"/>
    </location>
</feature>
<sequence>MATGSPLESDLVRDSRLPTTFLPDGSVRHALWKSDRSGRRRRSKQDEVWRRQSDKTLGHGAFGQVWLERSCSGRIRALKTIRKDNVTTAMTYVRELEAAAKFSHDRYVDCFVESYGWFEDDQLIYLAMEYVEHGDLGRHLAKAFCEKETRDIAFQLVQGLNHMHDNNYVHRDLKPQNILVVHPGPRWWVKIADFGISKRAREGMPAGSTGVGTKEYCAPEVLRRSSYSKAKDEALGHTYRAARDLWALGEILFQMLVKRPAFESPYDVYRFADGHESLQEQLMMLTDRGLSSDCRKFIEKLLLADPTTRMSASEATSHPWLQSAALPSPSSSRSSTPQPTQPSPTRGDATTASAHTAHQHGLDTLIAASAQWTTASLDRKPDPVKMPLPNSSHSRSPRNDELPTAEPQHPKTRGSTHKDKGARRTSLPPSNPIENERGLDSRLKEAISDPGKAMKPTQRNSTSSLKARSQKGPNKEAQVLTLAEGTRLVQSAWGAGTGVRERAVASHEKEPKLRREHSTISLIKEPRQRSSRASSNVHTITGGDGPRPIAENMPQSHRGSRCSLSPRDQPPSFLLRRKSTSSEDDDSSDEYRCDIGPGRSNPKPGHEDTASREKHELNSSRQHPQSILRASSSQTRLQRQSSRARMERQIRAANPDFSLAQPAPEALPRQTSHEAESARNFFYCAHPLCTQTSPTSLVTVSFPSFASLSLLLQHIYVYHQFDDGGNYCGQRYIGQFGCAFPHSQSEARPSLVFASFPELLQHLLAHPRQQLTGGNTFSWGCLESNMIWIAGFPSTDALSRLAAQQRANFVAINNQRLLMMQSGQASLPAEGVGALGALGNMLGNEEPPRKSLRRSRSERIMPATSSWPAANQHPSPSHLDYLRRPSLRPYPSNPAMRQTPEAFHQNSNVNPSQRMPGLQERMFDVSLEMGSQVSTTHPSRPRTALRRTVSEIPNHRTDPDHVTPQLRRSSRSGTSSQKPKTAILISRIRERREQSTEISMDLEHLEKIKRSARDAKKTASLLAQQKSLCTERGMRVDHKLQKDLAEAEEDADRLDEEFLRMQASINTRLNQLGEGIAEADLCVPRQGLHF</sequence>
<dbReference type="SUPFAM" id="SSF56112">
    <property type="entry name" value="Protein kinase-like (PK-like)"/>
    <property type="match status" value="1"/>
</dbReference>
<dbReference type="GO" id="GO:0004674">
    <property type="term" value="F:protein serine/threonine kinase activity"/>
    <property type="evidence" value="ECO:0007669"/>
    <property type="project" value="UniProtKB-KW"/>
</dbReference>
<dbReference type="GO" id="GO:0005776">
    <property type="term" value="C:autophagosome"/>
    <property type="evidence" value="ECO:0007669"/>
    <property type="project" value="TreeGrafter"/>
</dbReference>
<evidence type="ECO:0000313" key="18">
    <source>
        <dbReference type="Proteomes" id="UP001175261"/>
    </source>
</evidence>
<comment type="catalytic activity">
    <reaction evidence="13">
        <text>L-seryl-[protein] + ATP = O-phospho-L-seryl-[protein] + ADP + H(+)</text>
        <dbReference type="Rhea" id="RHEA:17989"/>
        <dbReference type="Rhea" id="RHEA-COMP:9863"/>
        <dbReference type="Rhea" id="RHEA-COMP:11604"/>
        <dbReference type="ChEBI" id="CHEBI:15378"/>
        <dbReference type="ChEBI" id="CHEBI:29999"/>
        <dbReference type="ChEBI" id="CHEBI:30616"/>
        <dbReference type="ChEBI" id="CHEBI:83421"/>
        <dbReference type="ChEBI" id="CHEBI:456216"/>
        <dbReference type="EC" id="2.7.11.1"/>
    </reaction>
</comment>
<keyword evidence="7" id="KW-0418">Kinase</keyword>
<dbReference type="EC" id="2.7.11.1" evidence="2"/>
<evidence type="ECO:0000256" key="6">
    <source>
        <dbReference type="ARBA" id="ARBA00022741"/>
    </source>
</evidence>
<protein>
    <recommendedName>
        <fullName evidence="2">non-specific serine/threonine protein kinase</fullName>
        <ecNumber evidence="2">2.7.11.1</ecNumber>
    </recommendedName>
    <alternativeName>
        <fullName evidence="11">Autophagy-related protein 1</fullName>
    </alternativeName>
</protein>
<evidence type="ECO:0000256" key="4">
    <source>
        <dbReference type="ARBA" id="ARBA00022527"/>
    </source>
</evidence>
<feature type="region of interest" description="Disordered" evidence="15">
    <location>
        <begin position="313"/>
        <end position="358"/>
    </location>
</feature>
<dbReference type="SMART" id="SM00220">
    <property type="entry name" value="S_TKc"/>
    <property type="match status" value="1"/>
</dbReference>
<dbReference type="GO" id="GO:0034045">
    <property type="term" value="C:phagophore assembly site membrane"/>
    <property type="evidence" value="ECO:0007669"/>
    <property type="project" value="UniProtKB-SubCell"/>
</dbReference>
<dbReference type="InterPro" id="IPR008271">
    <property type="entry name" value="Ser/Thr_kinase_AS"/>
</dbReference>
<dbReference type="PROSITE" id="PS00108">
    <property type="entry name" value="PROTEIN_KINASE_ST"/>
    <property type="match status" value="1"/>
</dbReference>
<feature type="region of interest" description="Disordered" evidence="15">
    <location>
        <begin position="376"/>
        <end position="476"/>
    </location>
</feature>
<feature type="domain" description="Protein kinase" evidence="16">
    <location>
        <begin position="51"/>
        <end position="321"/>
    </location>
</feature>
<keyword evidence="3" id="KW-0813">Transport</keyword>
<dbReference type="GO" id="GO:0005829">
    <property type="term" value="C:cytosol"/>
    <property type="evidence" value="ECO:0007669"/>
    <property type="project" value="TreeGrafter"/>
</dbReference>
<feature type="coiled-coil region" evidence="14">
    <location>
        <begin position="1037"/>
        <end position="1064"/>
    </location>
</feature>
<feature type="compositionally biased region" description="Basic and acidic residues" evidence="15">
    <location>
        <begin position="500"/>
        <end position="528"/>
    </location>
</feature>
<dbReference type="GO" id="GO:0015031">
    <property type="term" value="P:protein transport"/>
    <property type="evidence" value="ECO:0007669"/>
    <property type="project" value="UniProtKB-KW"/>
</dbReference>
<evidence type="ECO:0000256" key="11">
    <source>
        <dbReference type="ARBA" id="ARBA00030237"/>
    </source>
</evidence>
<evidence type="ECO:0000256" key="13">
    <source>
        <dbReference type="ARBA" id="ARBA00048679"/>
    </source>
</evidence>
<evidence type="ECO:0000256" key="9">
    <source>
        <dbReference type="ARBA" id="ARBA00022927"/>
    </source>
</evidence>
<keyword evidence="8" id="KW-0067">ATP-binding</keyword>
<evidence type="ECO:0000256" key="8">
    <source>
        <dbReference type="ARBA" id="ARBA00022840"/>
    </source>
</evidence>
<feature type="compositionally biased region" description="Low complexity" evidence="15">
    <location>
        <begin position="628"/>
        <end position="643"/>
    </location>
</feature>
<dbReference type="EMBL" id="JAPDFR010000006">
    <property type="protein sequence ID" value="KAK0385833.1"/>
    <property type="molecule type" value="Genomic_DNA"/>
</dbReference>
<dbReference type="Pfam" id="PF00069">
    <property type="entry name" value="Pkinase"/>
    <property type="match status" value="1"/>
</dbReference>
<evidence type="ECO:0000256" key="15">
    <source>
        <dbReference type="SAM" id="MobiDB-lite"/>
    </source>
</evidence>
<comment type="catalytic activity">
    <reaction evidence="12">
        <text>L-threonyl-[protein] + ATP = O-phospho-L-threonyl-[protein] + ADP + H(+)</text>
        <dbReference type="Rhea" id="RHEA:46608"/>
        <dbReference type="Rhea" id="RHEA-COMP:11060"/>
        <dbReference type="Rhea" id="RHEA-COMP:11605"/>
        <dbReference type="ChEBI" id="CHEBI:15378"/>
        <dbReference type="ChEBI" id="CHEBI:30013"/>
        <dbReference type="ChEBI" id="CHEBI:30616"/>
        <dbReference type="ChEBI" id="CHEBI:61977"/>
        <dbReference type="ChEBI" id="CHEBI:456216"/>
        <dbReference type="EC" id="2.7.11.1"/>
    </reaction>
</comment>